<dbReference type="EMBL" id="EF101928">
    <property type="protein sequence ID" value="ABT16457.1"/>
    <property type="molecule type" value="Genomic_DNA"/>
</dbReference>
<evidence type="ECO:0000313" key="2">
    <source>
        <dbReference type="Proteomes" id="UP000202420"/>
    </source>
</evidence>
<sequence>MRVEVAVLASVLLHTVCDVNVMTVVRQEESVCHLELCAQTEFLADGEGHCIVLANNRPELLAVHPVTELDAILVERDALLQLVQGQVLVRELRMHVFFAGLVKDDNLVQDEPTVHRVLHVAGGVTEDTGEGGEVHFITL</sequence>
<evidence type="ECO:0000313" key="1">
    <source>
        <dbReference type="EMBL" id="ABT16457.1"/>
    </source>
</evidence>
<reference evidence="1 2" key="1">
    <citation type="submission" date="2006-09" db="EMBL/GenBank/DDBJ databases">
        <title>Sequence and annotation of the 288-kb ATCV-1 virus that infects an endosymbiotic Chlorella strain of the heliozoon Acanthocystis turfacea.</title>
        <authorList>
            <person name="Fitzgerald L.A."/>
            <person name="Graves M.V."/>
            <person name="Li X."/>
            <person name="Pfitzner A.J.P."/>
            <person name="Hartigan J."/>
            <person name="Van Etten J.L."/>
        </authorList>
    </citation>
    <scope>NUCLEOTIDE SEQUENCE [LARGE SCALE GENOMIC DNA]</scope>
    <source>
        <strain evidence="1 2">ATCV-1</strain>
    </source>
</reference>
<gene>
    <name evidence="1" type="primary">z323R</name>
    <name evidence="1" type="ORF">ATCV1_z323R</name>
</gene>
<accession>A7K8T3</accession>
<dbReference type="RefSeq" id="YP_001426804.1">
    <property type="nucleotide sequence ID" value="NC_008724.1"/>
</dbReference>
<dbReference type="Proteomes" id="UP000202420">
    <property type="component" value="Segment"/>
</dbReference>
<dbReference type="GeneID" id="5470211"/>
<dbReference type="KEGG" id="vg:5470211"/>
<keyword evidence="2" id="KW-1185">Reference proteome</keyword>
<organism evidence="1 2">
    <name type="scientific">Chlorovirus heliozoae</name>
    <dbReference type="NCBI Taxonomy" id="322019"/>
    <lineage>
        <taxon>Viruses</taxon>
        <taxon>Varidnaviria</taxon>
        <taxon>Bamfordvirae</taxon>
        <taxon>Nucleocytoviricota</taxon>
        <taxon>Megaviricetes</taxon>
        <taxon>Algavirales</taxon>
        <taxon>Phycodnaviridae</taxon>
        <taxon>Chlorovirus</taxon>
    </lineage>
</organism>
<protein>
    <submittedName>
        <fullName evidence="1">Uncharacterized protein z323R</fullName>
    </submittedName>
</protein>
<proteinExistence type="predicted"/>
<name>A7K8T3_9PHYC</name>